<evidence type="ECO:0000259" key="1">
    <source>
        <dbReference type="Pfam" id="PF20037"/>
    </source>
</evidence>
<gene>
    <name evidence="2" type="ORF">HMPREF0519_0360</name>
</gene>
<dbReference type="HOGENOM" id="CLU_173156_2_0_9"/>
<protein>
    <recommendedName>
        <fullName evidence="1">DUF6440 domain-containing protein</fullName>
    </recommendedName>
</protein>
<evidence type="ECO:0000313" key="3">
    <source>
        <dbReference type="Proteomes" id="UP000003752"/>
    </source>
</evidence>
<name>C0XGJ9_LENH9</name>
<dbReference type="Proteomes" id="UP000003752">
    <property type="component" value="Unassembled WGS sequence"/>
</dbReference>
<proteinExistence type="predicted"/>
<accession>C0XGJ9</accession>
<organism evidence="2 3">
    <name type="scientific">Lentilactobacillus hilgardii (strain ATCC 8290 / DSM 20176 / CCUG 30140 / JCM 1155 / KCTC 3500 / NBRC 15886 / NCIMB 8040 / NRRL B-1843 / 9)</name>
    <dbReference type="NCBI Taxonomy" id="1423757"/>
    <lineage>
        <taxon>Bacteria</taxon>
        <taxon>Bacillati</taxon>
        <taxon>Bacillota</taxon>
        <taxon>Bacilli</taxon>
        <taxon>Lactobacillales</taxon>
        <taxon>Lactobacillaceae</taxon>
        <taxon>Lentilactobacillus</taxon>
    </lineage>
</organism>
<dbReference type="InterPro" id="IPR045515">
    <property type="entry name" value="DUF6440"/>
</dbReference>
<sequence length="74" mass="8206">MDERVFNMFGKDKAENRFRIISNELMETKQNVDIIVDKETKVQYLVISQGGSMGDVGGTVLVDKDGTPLLAGKD</sequence>
<dbReference type="Pfam" id="PF20037">
    <property type="entry name" value="DUF6440"/>
    <property type="match status" value="1"/>
</dbReference>
<dbReference type="AlphaFoldDB" id="C0XGJ9"/>
<comment type="caution">
    <text evidence="2">The sequence shown here is derived from an EMBL/GenBank/DDBJ whole genome shotgun (WGS) entry which is preliminary data.</text>
</comment>
<keyword evidence="3" id="KW-1185">Reference proteome</keyword>
<feature type="domain" description="DUF6440" evidence="1">
    <location>
        <begin position="17"/>
        <end position="70"/>
    </location>
</feature>
<dbReference type="EMBL" id="ACGP01000086">
    <property type="protein sequence ID" value="EEI25499.1"/>
    <property type="molecule type" value="Genomic_DNA"/>
</dbReference>
<reference evidence="2 3" key="1">
    <citation type="submission" date="2009-01" db="EMBL/GenBank/DDBJ databases">
        <authorList>
            <person name="Qin X."/>
            <person name="Bachman B."/>
            <person name="Battles P."/>
            <person name="Bell A."/>
            <person name="Bess C."/>
            <person name="Bickham C."/>
            <person name="Chaboub L."/>
            <person name="Chen D."/>
            <person name="Coyle M."/>
            <person name="Deiros D.R."/>
            <person name="Dinh H."/>
            <person name="Forbes L."/>
            <person name="Fowler G."/>
            <person name="Francisco L."/>
            <person name="Fu Q."/>
            <person name="Gubbala S."/>
            <person name="Hale W."/>
            <person name="Han Y."/>
            <person name="Hemphill L."/>
            <person name="Highlander S.K."/>
            <person name="Hirani K."/>
            <person name="Hogues M."/>
            <person name="Jackson L."/>
            <person name="Jakkamsetti A."/>
            <person name="Javaid M."/>
            <person name="Jiang H."/>
            <person name="Korchina V."/>
            <person name="Kovar C."/>
            <person name="Lara F."/>
            <person name="Lee S."/>
            <person name="Mata R."/>
            <person name="Mathew T."/>
            <person name="Moen C."/>
            <person name="Morales K."/>
            <person name="Munidasa M."/>
            <person name="Nazareth L."/>
            <person name="Ngo R."/>
            <person name="Nguyen L."/>
            <person name="Okwuonu G."/>
            <person name="Ongeri F."/>
            <person name="Patil S."/>
            <person name="Petrosino J."/>
            <person name="Pham C."/>
            <person name="Pham P."/>
            <person name="Pu L.-L."/>
            <person name="Puazo M."/>
            <person name="Raj R."/>
            <person name="Reid J."/>
            <person name="Rouhana J."/>
            <person name="Saada N."/>
            <person name="Shang Y."/>
            <person name="Simmons D."/>
            <person name="Thornton R."/>
            <person name="Warren J."/>
            <person name="Weissenberger G."/>
            <person name="Zhang J."/>
            <person name="Zhang L."/>
            <person name="Zhou C."/>
            <person name="Zhu D."/>
            <person name="Muzny D."/>
            <person name="Worley K."/>
            <person name="Gibbs R."/>
        </authorList>
    </citation>
    <scope>NUCLEOTIDE SEQUENCE [LARGE SCALE GENOMIC DNA]</scope>
    <source>
        <strain evidence="3">ATCC 8290 / DSM 20176 / CCUG 30140 / JCM 1155 / KCTC 3500 / NBRC 15886 / NCIMB 8040 / NRRL B-1843 / 9</strain>
    </source>
</reference>
<evidence type="ECO:0000313" key="2">
    <source>
        <dbReference type="EMBL" id="EEI25499.1"/>
    </source>
</evidence>